<reference evidence="4 5" key="1">
    <citation type="submission" date="2024-09" db="EMBL/GenBank/DDBJ databases">
        <authorList>
            <person name="Sun Q."/>
            <person name="Mori K."/>
        </authorList>
    </citation>
    <scope>NUCLEOTIDE SEQUENCE [LARGE SCALE GENOMIC DNA]</scope>
    <source>
        <strain evidence="4 5">JCM 3323</strain>
    </source>
</reference>
<dbReference type="EMBL" id="JBHMCE010000005">
    <property type="protein sequence ID" value="MFB9528450.1"/>
    <property type="molecule type" value="Genomic_DNA"/>
</dbReference>
<gene>
    <name evidence="4" type="ORF">ACFFRN_17695</name>
</gene>
<keyword evidence="5" id="KW-1185">Reference proteome</keyword>
<evidence type="ECO:0000259" key="2">
    <source>
        <dbReference type="Pfam" id="PF03551"/>
    </source>
</evidence>
<dbReference type="PANTHER" id="PTHR43252">
    <property type="entry name" value="TRANSCRIPTIONAL REGULATOR YQJI"/>
    <property type="match status" value="1"/>
</dbReference>
<evidence type="ECO:0000259" key="3">
    <source>
        <dbReference type="Pfam" id="PF10400"/>
    </source>
</evidence>
<evidence type="ECO:0000256" key="1">
    <source>
        <dbReference type="SAM" id="MobiDB-lite"/>
    </source>
</evidence>
<dbReference type="InterPro" id="IPR036390">
    <property type="entry name" value="WH_DNA-bd_sf"/>
</dbReference>
<dbReference type="SUPFAM" id="SSF46785">
    <property type="entry name" value="Winged helix' DNA-binding domain"/>
    <property type="match status" value="1"/>
</dbReference>
<dbReference type="Gene3D" id="1.10.10.10">
    <property type="entry name" value="Winged helix-like DNA-binding domain superfamily/Winged helix DNA-binding domain"/>
    <property type="match status" value="1"/>
</dbReference>
<protein>
    <submittedName>
        <fullName evidence="4">PadR family transcriptional regulator</fullName>
    </submittedName>
</protein>
<dbReference type="RefSeq" id="WP_346129776.1">
    <property type="nucleotide sequence ID" value="NZ_BAAAXC010000015.1"/>
</dbReference>
<accession>A0ABV5PYZ2</accession>
<evidence type="ECO:0000313" key="4">
    <source>
        <dbReference type="EMBL" id="MFB9528450.1"/>
    </source>
</evidence>
<feature type="domain" description="Transcription regulator PadR N-terminal" evidence="2">
    <location>
        <begin position="13"/>
        <end position="85"/>
    </location>
</feature>
<feature type="region of interest" description="Disordered" evidence="1">
    <location>
        <begin position="182"/>
        <end position="232"/>
    </location>
</feature>
<feature type="domain" description="Transcription regulator PadR C-terminal" evidence="3">
    <location>
        <begin position="97"/>
        <end position="178"/>
    </location>
</feature>
<proteinExistence type="predicted"/>
<name>A0ABV5PYZ2_9ACTN</name>
<comment type="caution">
    <text evidence="4">The sequence shown here is derived from an EMBL/GenBank/DDBJ whole genome shotgun (WGS) entry which is preliminary data.</text>
</comment>
<organism evidence="4 5">
    <name type="scientific">Nonomuraea roseola</name>
    <dbReference type="NCBI Taxonomy" id="46179"/>
    <lineage>
        <taxon>Bacteria</taxon>
        <taxon>Bacillati</taxon>
        <taxon>Actinomycetota</taxon>
        <taxon>Actinomycetes</taxon>
        <taxon>Streptosporangiales</taxon>
        <taxon>Streptosporangiaceae</taxon>
        <taxon>Nonomuraea</taxon>
    </lineage>
</organism>
<dbReference type="Proteomes" id="UP001589646">
    <property type="component" value="Unassembled WGS sequence"/>
</dbReference>
<dbReference type="InterPro" id="IPR005149">
    <property type="entry name" value="Tscrpt_reg_PadR_N"/>
</dbReference>
<dbReference type="Pfam" id="PF10400">
    <property type="entry name" value="Vir_act_alpha_C"/>
    <property type="match status" value="1"/>
</dbReference>
<dbReference type="PANTHER" id="PTHR43252:SF6">
    <property type="entry name" value="NEGATIVE TRANSCRIPTION REGULATOR PADR"/>
    <property type="match status" value="1"/>
</dbReference>
<dbReference type="Pfam" id="PF03551">
    <property type="entry name" value="PadR"/>
    <property type="match status" value="1"/>
</dbReference>
<sequence>MDNVELTPTAWAILGFLSLKAQTGYEILRAAKRSMEAFWGISNGQLYPQLRFLAELGLIRAVGEAEGPRSRQRWEITDEGRTALRSWLESISSPVQIRDENLVKLFFAGRSGPDVVGRLLDERKKLFAQFENVIDAVLPGDQLPEAEQAAALGAPELLFRYGKHFTKSTMRWIDQEEERIRDALKGGDKDDRRDEDDKRDNDDRRDEGDKLDKGDQCDKGDNDNKRDEGDED</sequence>
<evidence type="ECO:0000313" key="5">
    <source>
        <dbReference type="Proteomes" id="UP001589646"/>
    </source>
</evidence>
<dbReference type="InterPro" id="IPR036388">
    <property type="entry name" value="WH-like_DNA-bd_sf"/>
</dbReference>
<dbReference type="InterPro" id="IPR018309">
    <property type="entry name" value="Tscrpt_reg_PadR_C"/>
</dbReference>